<comment type="subunit">
    <text evidence="12">Homodimer.</text>
</comment>
<evidence type="ECO:0000256" key="1">
    <source>
        <dbReference type="ARBA" id="ARBA00000024"/>
    </source>
</evidence>
<dbReference type="InterPro" id="IPR002496">
    <property type="entry name" value="PRib_AMP_CycHydrolase_dom"/>
</dbReference>
<dbReference type="GO" id="GO:0005737">
    <property type="term" value="C:cytoplasm"/>
    <property type="evidence" value="ECO:0007669"/>
    <property type="project" value="UniProtKB-SubCell"/>
</dbReference>
<comment type="subcellular location">
    <subcellularLocation>
        <location evidence="12">Cytoplasm</location>
    </subcellularLocation>
</comment>
<dbReference type="HAMAP" id="MF_01021">
    <property type="entry name" value="HisI"/>
    <property type="match status" value="1"/>
</dbReference>
<dbReference type="AlphaFoldDB" id="A0A9E9LM01"/>
<keyword evidence="16" id="KW-1185">Reference proteome</keyword>
<feature type="domain" description="Phosphoribosyl-AMP cyclohydrolase" evidence="13">
    <location>
        <begin position="32"/>
        <end position="105"/>
    </location>
</feature>
<comment type="catalytic activity">
    <reaction evidence="2">
        <text>1-(5-phospho-beta-D-ribosyl)-ATP + H2O = 1-(5-phospho-beta-D-ribosyl)-5'-AMP + diphosphate + H(+)</text>
        <dbReference type="Rhea" id="RHEA:22828"/>
        <dbReference type="ChEBI" id="CHEBI:15377"/>
        <dbReference type="ChEBI" id="CHEBI:15378"/>
        <dbReference type="ChEBI" id="CHEBI:33019"/>
        <dbReference type="ChEBI" id="CHEBI:59457"/>
        <dbReference type="ChEBI" id="CHEBI:73183"/>
        <dbReference type="EC" id="3.6.1.31"/>
    </reaction>
</comment>
<organism evidence="14">
    <name type="scientific">Oxalobacter aliiformigenes</name>
    <dbReference type="NCBI Taxonomy" id="2946593"/>
    <lineage>
        <taxon>Bacteria</taxon>
        <taxon>Pseudomonadati</taxon>
        <taxon>Pseudomonadota</taxon>
        <taxon>Betaproteobacteria</taxon>
        <taxon>Burkholderiales</taxon>
        <taxon>Oxalobacteraceae</taxon>
        <taxon>Oxalobacter</taxon>
    </lineage>
</organism>
<sequence length="132" mass="15334">MKNQDWLNVIQWNEQGLVPVITQDISTNRVLMLAWINRTALEKTLQCGEAVYWSRSRNRLWHKGEESGHIQKIVDIRLDCDNDALLFLVEQTGLACHTGRLSCFYQHPENTEGNIQWIAVDPVLKKPSEIYK</sequence>
<keyword evidence="10 12" id="KW-0862">Zinc</keyword>
<comment type="cofactor">
    <cofactor evidence="12">
        <name>Mg(2+)</name>
        <dbReference type="ChEBI" id="CHEBI:18420"/>
    </cofactor>
    <text evidence="12">Binds 1 Mg(2+) ion per subunit.</text>
</comment>
<keyword evidence="8 12" id="KW-0028">Amino-acid biosynthesis</keyword>
<gene>
    <name evidence="12 14" type="primary">hisI</name>
    <name evidence="15" type="ORF">NB645_10360</name>
    <name evidence="14" type="ORF">NB646_01070</name>
</gene>
<evidence type="ECO:0000256" key="7">
    <source>
        <dbReference type="ARBA" id="ARBA00022490"/>
    </source>
</evidence>
<proteinExistence type="inferred from homology"/>
<accession>A0A9E9LM01</accession>
<comment type="similarity">
    <text evidence="5">In the C-terminal section; belongs to the PRA-PH family.</text>
</comment>
<keyword evidence="7 12" id="KW-0963">Cytoplasm</keyword>
<dbReference type="EMBL" id="CP098248">
    <property type="protein sequence ID" value="WAV97165.1"/>
    <property type="molecule type" value="Genomic_DNA"/>
</dbReference>
<evidence type="ECO:0000313" key="15">
    <source>
        <dbReference type="EMBL" id="WAV97165.1"/>
    </source>
</evidence>
<keyword evidence="9 12" id="KW-0378">Hydrolase</keyword>
<dbReference type="GO" id="GO:0000105">
    <property type="term" value="P:L-histidine biosynthetic process"/>
    <property type="evidence" value="ECO:0007669"/>
    <property type="project" value="UniProtKB-UniRule"/>
</dbReference>
<dbReference type="Proteomes" id="UP001164794">
    <property type="component" value="Chromosome"/>
</dbReference>
<dbReference type="Pfam" id="PF01502">
    <property type="entry name" value="PRA-CH"/>
    <property type="match status" value="1"/>
</dbReference>
<feature type="binding site" evidence="12">
    <location>
        <position position="81"/>
    </location>
    <ligand>
        <name>Mg(2+)</name>
        <dbReference type="ChEBI" id="CHEBI:18420"/>
    </ligand>
</feature>
<feature type="binding site" evidence="12">
    <location>
        <position position="103"/>
    </location>
    <ligand>
        <name>Zn(2+)</name>
        <dbReference type="ChEBI" id="CHEBI:29105"/>
        <note>ligand shared between dimeric partners</note>
    </ligand>
</feature>
<comment type="pathway">
    <text evidence="3 12">Amino-acid biosynthesis; L-histidine biosynthesis; L-histidine from 5-phospho-alpha-D-ribose 1-diphosphate: step 3/9.</text>
</comment>
<dbReference type="EMBL" id="CP098251">
    <property type="protein sequence ID" value="WAV91388.1"/>
    <property type="molecule type" value="Genomic_DNA"/>
</dbReference>
<dbReference type="InterPro" id="IPR026660">
    <property type="entry name" value="PRA-CH"/>
</dbReference>
<feature type="binding site" evidence="12">
    <location>
        <position position="80"/>
    </location>
    <ligand>
        <name>Zn(2+)</name>
        <dbReference type="ChEBI" id="CHEBI:29105"/>
        <note>ligand shared between dimeric partners</note>
    </ligand>
</feature>
<keyword evidence="12" id="KW-0479">Metal-binding</keyword>
<keyword evidence="11 12" id="KW-0368">Histidine biosynthesis</keyword>
<evidence type="ECO:0000256" key="3">
    <source>
        <dbReference type="ARBA" id="ARBA00005169"/>
    </source>
</evidence>
<dbReference type="FunFam" id="3.10.20.810:FF:000001">
    <property type="entry name" value="Histidine biosynthesis bifunctional protein HisIE"/>
    <property type="match status" value="1"/>
</dbReference>
<dbReference type="InterPro" id="IPR038019">
    <property type="entry name" value="PRib_AMP_CycHydrolase_sf"/>
</dbReference>
<dbReference type="GO" id="GO:0000287">
    <property type="term" value="F:magnesium ion binding"/>
    <property type="evidence" value="ECO:0007669"/>
    <property type="project" value="UniProtKB-UniRule"/>
</dbReference>
<evidence type="ECO:0000256" key="2">
    <source>
        <dbReference type="ARBA" id="ARBA00001460"/>
    </source>
</evidence>
<evidence type="ECO:0000256" key="10">
    <source>
        <dbReference type="ARBA" id="ARBA00022833"/>
    </source>
</evidence>
<dbReference type="RefSeq" id="WP_269264633.1">
    <property type="nucleotide sequence ID" value="NZ_CP098248.1"/>
</dbReference>
<comment type="similarity">
    <text evidence="6">In the N-terminal section; belongs to the PRA-CH family.</text>
</comment>
<evidence type="ECO:0000313" key="14">
    <source>
        <dbReference type="EMBL" id="WAV91388.1"/>
    </source>
</evidence>
<dbReference type="GO" id="GO:0008270">
    <property type="term" value="F:zinc ion binding"/>
    <property type="evidence" value="ECO:0007669"/>
    <property type="project" value="UniProtKB-UniRule"/>
</dbReference>
<reference evidence="15" key="1">
    <citation type="journal article" date="2022" name="Front. Microbiol.">
        <title>New perspectives on an old grouping: The genomic and phenotypic variability of Oxalobacter formigenes and the implications for calcium oxalate stone prevention.</title>
        <authorList>
            <person name="Chmiel J.A."/>
            <person name="Carr C."/>
            <person name="Stuivenberg G.A."/>
            <person name="Venema R."/>
            <person name="Chanyi R.M."/>
            <person name="Al K.F."/>
            <person name="Giguere D."/>
            <person name="Say H."/>
            <person name="Akouris P.P."/>
            <person name="Dominguez Romero S.A."/>
            <person name="Kwong A."/>
            <person name="Tai V."/>
            <person name="Koval S.F."/>
            <person name="Razvi H."/>
            <person name="Bjazevic J."/>
            <person name="Burton J.P."/>
        </authorList>
    </citation>
    <scope>NUCLEOTIDE SEQUENCE</scope>
    <source>
        <strain evidence="15">HOxNP-1</strain>
    </source>
</reference>
<feature type="binding site" evidence="12">
    <location>
        <position position="79"/>
    </location>
    <ligand>
        <name>Mg(2+)</name>
        <dbReference type="ChEBI" id="CHEBI:18420"/>
    </ligand>
</feature>
<comment type="similarity">
    <text evidence="12">Belongs to the PRA-CH family.</text>
</comment>
<comment type="function">
    <text evidence="12">Catalyzes the hydrolysis of the adenine ring of phosphoribosyl-AMP.</text>
</comment>
<dbReference type="EC" id="3.5.4.19" evidence="12"/>
<dbReference type="SUPFAM" id="SSF141734">
    <property type="entry name" value="HisI-like"/>
    <property type="match status" value="1"/>
</dbReference>
<dbReference type="GO" id="GO:0004635">
    <property type="term" value="F:phosphoribosyl-AMP cyclohydrolase activity"/>
    <property type="evidence" value="ECO:0007669"/>
    <property type="project" value="UniProtKB-UniRule"/>
</dbReference>
<evidence type="ECO:0000256" key="5">
    <source>
        <dbReference type="ARBA" id="ARBA00007731"/>
    </source>
</evidence>
<evidence type="ECO:0000313" key="16">
    <source>
        <dbReference type="Proteomes" id="UP001164794"/>
    </source>
</evidence>
<dbReference type="GO" id="GO:0004636">
    <property type="term" value="F:phosphoribosyl-ATP diphosphatase activity"/>
    <property type="evidence" value="ECO:0007669"/>
    <property type="project" value="UniProtKB-EC"/>
</dbReference>
<feature type="binding site" evidence="12">
    <location>
        <position position="83"/>
    </location>
    <ligand>
        <name>Mg(2+)</name>
        <dbReference type="ChEBI" id="CHEBI:18420"/>
    </ligand>
</feature>
<evidence type="ECO:0000256" key="6">
    <source>
        <dbReference type="ARBA" id="ARBA00008299"/>
    </source>
</evidence>
<evidence type="ECO:0000256" key="9">
    <source>
        <dbReference type="ARBA" id="ARBA00022801"/>
    </source>
</evidence>
<name>A0A9E9LM01_9BURK</name>
<evidence type="ECO:0000259" key="13">
    <source>
        <dbReference type="Pfam" id="PF01502"/>
    </source>
</evidence>
<comment type="catalytic activity">
    <reaction evidence="1 12">
        <text>1-(5-phospho-beta-D-ribosyl)-5'-AMP + H2O = 1-(5-phospho-beta-D-ribosyl)-5-[(5-phospho-beta-D-ribosylamino)methylideneamino]imidazole-4-carboxamide</text>
        <dbReference type="Rhea" id="RHEA:20049"/>
        <dbReference type="ChEBI" id="CHEBI:15377"/>
        <dbReference type="ChEBI" id="CHEBI:58435"/>
        <dbReference type="ChEBI" id="CHEBI:59457"/>
        <dbReference type="EC" id="3.5.4.19"/>
    </reaction>
</comment>
<dbReference type="PANTHER" id="PTHR42945:SF1">
    <property type="entry name" value="HISTIDINE BIOSYNTHESIS BIFUNCTIONAL PROTEIN HIS7"/>
    <property type="match status" value="1"/>
</dbReference>
<evidence type="ECO:0000256" key="8">
    <source>
        <dbReference type="ARBA" id="ARBA00022605"/>
    </source>
</evidence>
<dbReference type="NCBIfam" id="NF000768">
    <property type="entry name" value="PRK00051.1"/>
    <property type="match status" value="1"/>
</dbReference>
<evidence type="ECO:0000256" key="12">
    <source>
        <dbReference type="HAMAP-Rule" id="MF_01021"/>
    </source>
</evidence>
<protein>
    <recommendedName>
        <fullName evidence="12">Phosphoribosyl-AMP cyclohydrolase</fullName>
        <shortName evidence="12">PRA-CH</shortName>
        <ecNumber evidence="12">3.5.4.19</ecNumber>
    </recommendedName>
</protein>
<keyword evidence="12" id="KW-0460">Magnesium</keyword>
<evidence type="ECO:0000256" key="4">
    <source>
        <dbReference type="ARBA" id="ARBA00005204"/>
    </source>
</evidence>
<evidence type="ECO:0000256" key="11">
    <source>
        <dbReference type="ARBA" id="ARBA00023102"/>
    </source>
</evidence>
<reference evidence="14" key="2">
    <citation type="journal article" date="2022" name="Front. Microbiol.">
        <title>New perspectives on an old grouping: The genomic and phenotypic variability of Oxalobacter formigenes and the implications for calcium oxalate stone prevention.</title>
        <authorList>
            <person name="Chmiel J.A."/>
            <person name="Carr C."/>
            <person name="Stuivenberg G.A."/>
            <person name="Venema R."/>
            <person name="Chanyi R.M."/>
            <person name="Al K.F."/>
            <person name="Giguere D."/>
            <person name="Say H."/>
            <person name="Akouris P.P."/>
            <person name="Dominguez Romero S.A."/>
            <person name="Kwong A."/>
            <person name="Tai V."/>
            <person name="Koval S.F."/>
            <person name="Razvi H."/>
            <person name="Bjazevic J."/>
            <person name="Burton J.P."/>
        </authorList>
    </citation>
    <scope>NUCLEOTIDE SEQUENCE</scope>
    <source>
        <strain evidence="14">OxK</strain>
    </source>
</reference>
<feature type="binding site" evidence="12">
    <location>
        <position position="96"/>
    </location>
    <ligand>
        <name>Zn(2+)</name>
        <dbReference type="ChEBI" id="CHEBI:29105"/>
        <note>ligand shared between dimeric partners</note>
    </ligand>
</feature>
<dbReference type="Gene3D" id="3.10.20.810">
    <property type="entry name" value="Phosphoribosyl-AMP cyclohydrolase"/>
    <property type="match status" value="1"/>
</dbReference>
<dbReference type="PANTHER" id="PTHR42945">
    <property type="entry name" value="HISTIDINE BIOSYNTHESIS BIFUNCTIONAL PROTEIN"/>
    <property type="match status" value="1"/>
</dbReference>
<comment type="cofactor">
    <cofactor evidence="12">
        <name>Zn(2+)</name>
        <dbReference type="ChEBI" id="CHEBI:29105"/>
    </cofactor>
    <text evidence="12">Binds 1 zinc ion per subunit.</text>
</comment>
<comment type="pathway">
    <text evidence="4">Amino-acid biosynthesis; L-histidine biosynthesis; L-histidine from 5-phospho-alpha-D-ribose 1-diphosphate: step 2/9.</text>
</comment>
<dbReference type="Proteomes" id="UP001164819">
    <property type="component" value="Chromosome"/>
</dbReference>